<name>A0A087USM9_STEMI</name>
<dbReference type="OMA" id="PLWVCER"/>
<feature type="non-terminal residue" evidence="1">
    <location>
        <position position="86"/>
    </location>
</feature>
<proteinExistence type="predicted"/>
<evidence type="ECO:0000313" key="2">
    <source>
        <dbReference type="Proteomes" id="UP000054359"/>
    </source>
</evidence>
<dbReference type="EMBL" id="KK121380">
    <property type="protein sequence ID" value="KFM80368.1"/>
    <property type="molecule type" value="Genomic_DNA"/>
</dbReference>
<protein>
    <submittedName>
        <fullName evidence="1">TBC1 domain family member 8B</fullName>
    </submittedName>
</protein>
<sequence length="86" mass="10068">MWVKPEEVGLSRPLWVCERANPYFILQRRKGYGTKGLSSLFVGTFDTVFDTKPLPFRILLHYSSNKNPLSVANAFSKRDIMDNWEW</sequence>
<dbReference type="PANTHER" id="PTHR47666:SF1">
    <property type="entry name" value="PROTEIN VASCULAR ASSOCIATED DEATH 1, CHLOROPLASTIC"/>
    <property type="match status" value="1"/>
</dbReference>
<dbReference type="Proteomes" id="UP000054359">
    <property type="component" value="Unassembled WGS sequence"/>
</dbReference>
<accession>A0A087USM9</accession>
<dbReference type="PANTHER" id="PTHR47666">
    <property type="entry name" value="PROTEIN VASCULAR ASSOCIATED DEATH 1, CHLOROPLASTIC"/>
    <property type="match status" value="1"/>
</dbReference>
<dbReference type="OrthoDB" id="17687at2759"/>
<organism evidence="1 2">
    <name type="scientific">Stegodyphus mimosarum</name>
    <name type="common">African social velvet spider</name>
    <dbReference type="NCBI Taxonomy" id="407821"/>
    <lineage>
        <taxon>Eukaryota</taxon>
        <taxon>Metazoa</taxon>
        <taxon>Ecdysozoa</taxon>
        <taxon>Arthropoda</taxon>
        <taxon>Chelicerata</taxon>
        <taxon>Arachnida</taxon>
        <taxon>Araneae</taxon>
        <taxon>Araneomorphae</taxon>
        <taxon>Entelegynae</taxon>
        <taxon>Eresoidea</taxon>
        <taxon>Eresidae</taxon>
        <taxon>Stegodyphus</taxon>
    </lineage>
</organism>
<gene>
    <name evidence="1" type="ORF">X975_07132</name>
</gene>
<dbReference type="STRING" id="407821.A0A087USM9"/>
<keyword evidence="2" id="KW-1185">Reference proteome</keyword>
<evidence type="ECO:0000313" key="1">
    <source>
        <dbReference type="EMBL" id="KFM80368.1"/>
    </source>
</evidence>
<reference evidence="1 2" key="1">
    <citation type="submission" date="2013-11" db="EMBL/GenBank/DDBJ databases">
        <title>Genome sequencing of Stegodyphus mimosarum.</title>
        <authorList>
            <person name="Bechsgaard J."/>
        </authorList>
    </citation>
    <scope>NUCLEOTIDE SEQUENCE [LARGE SCALE GENOMIC DNA]</scope>
</reference>
<dbReference type="AlphaFoldDB" id="A0A087USM9"/>